<evidence type="ECO:0000256" key="3">
    <source>
        <dbReference type="ARBA" id="ARBA00021704"/>
    </source>
</evidence>
<evidence type="ECO:0000256" key="7">
    <source>
        <dbReference type="SAM" id="MobiDB-lite"/>
    </source>
</evidence>
<dbReference type="PANTHER" id="PTHR12945">
    <property type="entry name" value="TRANSLATION INITIATION FACTOR EIF3-RELATED"/>
    <property type="match status" value="1"/>
</dbReference>
<accession>A0ABP0SII9</accession>
<gene>
    <name evidence="8" type="ORF">SCF082_LOCUS52035</name>
</gene>
<evidence type="ECO:0000313" key="8">
    <source>
        <dbReference type="EMBL" id="CAK9112209.1"/>
    </source>
</evidence>
<evidence type="ECO:0000256" key="1">
    <source>
        <dbReference type="ARBA" id="ARBA00004123"/>
    </source>
</evidence>
<proteinExistence type="inferred from homology"/>
<dbReference type="Pfam" id="PF04189">
    <property type="entry name" value="Gcd10p"/>
    <property type="match status" value="1"/>
</dbReference>
<reference evidence="8 9" key="1">
    <citation type="submission" date="2024-02" db="EMBL/GenBank/DDBJ databases">
        <authorList>
            <person name="Chen Y."/>
            <person name="Shah S."/>
            <person name="Dougan E. K."/>
            <person name="Thang M."/>
            <person name="Chan C."/>
        </authorList>
    </citation>
    <scope>NUCLEOTIDE SEQUENCE [LARGE SCALE GENOMIC DNA]</scope>
</reference>
<feature type="compositionally biased region" description="Basic residues" evidence="7">
    <location>
        <begin position="547"/>
        <end position="557"/>
    </location>
</feature>
<keyword evidence="4" id="KW-0819">tRNA processing</keyword>
<evidence type="ECO:0000256" key="4">
    <source>
        <dbReference type="ARBA" id="ARBA00022694"/>
    </source>
</evidence>
<evidence type="ECO:0000313" key="9">
    <source>
        <dbReference type="Proteomes" id="UP001642464"/>
    </source>
</evidence>
<comment type="caution">
    <text evidence="8">The sequence shown here is derived from an EMBL/GenBank/DDBJ whole genome shotgun (WGS) entry which is preliminary data.</text>
</comment>
<protein>
    <recommendedName>
        <fullName evidence="3">tRNA (adenine(58)-N(1))-methyltransferase non-catalytic subunit TRM6</fullName>
    </recommendedName>
    <alternativeName>
        <fullName evidence="6">tRNA(m1A58)-methyltransferase subunit TRM6</fullName>
    </alternativeName>
</protein>
<dbReference type="InterPro" id="IPR017423">
    <property type="entry name" value="TRM6"/>
</dbReference>
<evidence type="ECO:0000256" key="5">
    <source>
        <dbReference type="ARBA" id="ARBA00023242"/>
    </source>
</evidence>
<dbReference type="Proteomes" id="UP001642464">
    <property type="component" value="Unassembled WGS sequence"/>
</dbReference>
<sequence length="557" mass="61512">MSGAADGGASATAAAAAAPGSATCAADLVREGEWVVALTGHDGVAEIVCAEEKGYVLNWGLVGAAKGTCFEMKALSEQESMKRWAETAYKPRNDADSELRRLKQAKLAIKKQVKNRNSNDKESELKGDLFDLVKVSGVGVIPAASNEELELRRVKLLEELRSVEHSLGVSDAVATEQALEAAKSSTAAQGMSEEDLMAMKQQGTDFEEIVDKLAEHSEQFDKKTTFSKEKFKRSKARKYLRRFRIVETNSQTIGMALWQKTTETGVKVHVMRPMDYVPQILAMSNVQPGARVLVVDSVGGYVTGSVLERIGTSGRLFAGHFNTGSPEDHLLRYFNFSKEQLACKTDVNLQDLITGKDGFEKVRVNEAKVELLKRARASLEADVVAKRDSKDDNLEATEKKLREVVKSLKSMENRKGGRQKRAEALHLTLGELRACAIDSLIIVSKYEPDRVAEALLPFLGCGKPFVVYSQEMRPLGVLRRRLDSLAVNVRLSESFYREQQILPGRTHPMMNMSGRAGYLLCGTKVIPSTEANKKHWQSRREVEVTSKKSKRAKNTAS</sequence>
<keyword evidence="5" id="KW-0539">Nucleus</keyword>
<organism evidence="8 9">
    <name type="scientific">Durusdinium trenchii</name>
    <dbReference type="NCBI Taxonomy" id="1381693"/>
    <lineage>
        <taxon>Eukaryota</taxon>
        <taxon>Sar</taxon>
        <taxon>Alveolata</taxon>
        <taxon>Dinophyceae</taxon>
        <taxon>Suessiales</taxon>
        <taxon>Symbiodiniaceae</taxon>
        <taxon>Durusdinium</taxon>
    </lineage>
</organism>
<dbReference type="PANTHER" id="PTHR12945:SF0">
    <property type="entry name" value="TRNA (ADENINE(58)-N(1))-METHYLTRANSFERASE NON-CATALYTIC SUBUNIT TRM6"/>
    <property type="match status" value="1"/>
</dbReference>
<keyword evidence="9" id="KW-1185">Reference proteome</keyword>
<name>A0ABP0SII9_9DINO</name>
<comment type="similarity">
    <text evidence="2">Belongs to the TRM6/GCD10 family.</text>
</comment>
<feature type="region of interest" description="Disordered" evidence="7">
    <location>
        <begin position="531"/>
        <end position="557"/>
    </location>
</feature>
<evidence type="ECO:0000256" key="6">
    <source>
        <dbReference type="ARBA" id="ARBA00032319"/>
    </source>
</evidence>
<dbReference type="EMBL" id="CAXAMM010043900">
    <property type="protein sequence ID" value="CAK9112209.1"/>
    <property type="molecule type" value="Genomic_DNA"/>
</dbReference>
<evidence type="ECO:0000256" key="2">
    <source>
        <dbReference type="ARBA" id="ARBA00008320"/>
    </source>
</evidence>
<comment type="subcellular location">
    <subcellularLocation>
        <location evidence="1">Nucleus</location>
    </subcellularLocation>
</comment>